<name>A0AAW1LBU6_POPJA</name>
<organism evidence="2 3">
    <name type="scientific">Popillia japonica</name>
    <name type="common">Japanese beetle</name>
    <dbReference type="NCBI Taxonomy" id="7064"/>
    <lineage>
        <taxon>Eukaryota</taxon>
        <taxon>Metazoa</taxon>
        <taxon>Ecdysozoa</taxon>
        <taxon>Arthropoda</taxon>
        <taxon>Hexapoda</taxon>
        <taxon>Insecta</taxon>
        <taxon>Pterygota</taxon>
        <taxon>Neoptera</taxon>
        <taxon>Endopterygota</taxon>
        <taxon>Coleoptera</taxon>
        <taxon>Polyphaga</taxon>
        <taxon>Scarabaeiformia</taxon>
        <taxon>Scarabaeidae</taxon>
        <taxon>Rutelinae</taxon>
        <taxon>Popillia</taxon>
    </lineage>
</organism>
<gene>
    <name evidence="2" type="ORF">QE152_g13718</name>
</gene>
<dbReference type="Proteomes" id="UP001458880">
    <property type="component" value="Unassembled WGS sequence"/>
</dbReference>
<keyword evidence="3" id="KW-1185">Reference proteome</keyword>
<comment type="caution">
    <text evidence="2">The sequence shown here is derived from an EMBL/GenBank/DDBJ whole genome shotgun (WGS) entry which is preliminary data.</text>
</comment>
<dbReference type="EMBL" id="JASPKY010000133">
    <property type="protein sequence ID" value="KAK9731391.1"/>
    <property type="molecule type" value="Genomic_DNA"/>
</dbReference>
<reference evidence="2 3" key="1">
    <citation type="journal article" date="2024" name="BMC Genomics">
        <title>De novo assembly and annotation of Popillia japonica's genome with initial clues to its potential as an invasive pest.</title>
        <authorList>
            <person name="Cucini C."/>
            <person name="Boschi S."/>
            <person name="Funari R."/>
            <person name="Cardaioli E."/>
            <person name="Iannotti N."/>
            <person name="Marturano G."/>
            <person name="Paoli F."/>
            <person name="Bruttini M."/>
            <person name="Carapelli A."/>
            <person name="Frati F."/>
            <person name="Nardi F."/>
        </authorList>
    </citation>
    <scope>NUCLEOTIDE SEQUENCE [LARGE SCALE GENOMIC DNA]</scope>
    <source>
        <strain evidence="2">DMR45628</strain>
    </source>
</reference>
<proteinExistence type="predicted"/>
<accession>A0AAW1LBU6</accession>
<evidence type="ECO:0000313" key="2">
    <source>
        <dbReference type="EMBL" id="KAK9731391.1"/>
    </source>
</evidence>
<protein>
    <submittedName>
        <fullName evidence="2">Uncharacterized protein</fullName>
    </submittedName>
</protein>
<sequence>MPRRVREWRVLQTENLTDHAYIMFDISNKTGYTSTPSTVKESFLCDWNGFSEELTLRISGISHVENLSYTQCTTAIRSAYRNDTHTKDAPHGPSISKQRDVRVRRITTMELEQAADSMKNTRAPGLNGVPPKAIGETGGYGTGASSGFHEKY</sequence>
<feature type="region of interest" description="Disordered" evidence="1">
    <location>
        <begin position="113"/>
        <end position="152"/>
    </location>
</feature>
<dbReference type="AlphaFoldDB" id="A0AAW1LBU6"/>
<evidence type="ECO:0000313" key="3">
    <source>
        <dbReference type="Proteomes" id="UP001458880"/>
    </source>
</evidence>
<evidence type="ECO:0000256" key="1">
    <source>
        <dbReference type="SAM" id="MobiDB-lite"/>
    </source>
</evidence>